<evidence type="ECO:0000313" key="3">
    <source>
        <dbReference type="Proteomes" id="UP000257109"/>
    </source>
</evidence>
<gene>
    <name evidence="2" type="ORF">CR513_21179</name>
</gene>
<proteinExistence type="predicted"/>
<reference evidence="2" key="1">
    <citation type="submission" date="2018-05" db="EMBL/GenBank/DDBJ databases">
        <title>Draft genome of Mucuna pruriens seed.</title>
        <authorList>
            <person name="Nnadi N.E."/>
            <person name="Vos R."/>
            <person name="Hasami M.H."/>
            <person name="Devisetty U.K."/>
            <person name="Aguiy J.C."/>
        </authorList>
    </citation>
    <scope>NUCLEOTIDE SEQUENCE [LARGE SCALE GENOMIC DNA]</scope>
    <source>
        <strain evidence="2">JCA_2017</strain>
    </source>
</reference>
<comment type="caution">
    <text evidence="2">The sequence shown here is derived from an EMBL/GenBank/DDBJ whole genome shotgun (WGS) entry which is preliminary data.</text>
</comment>
<dbReference type="EMBL" id="QJKJ01003950">
    <property type="protein sequence ID" value="RDX96190.1"/>
    <property type="molecule type" value="Genomic_DNA"/>
</dbReference>
<protein>
    <submittedName>
        <fullName evidence="2">Uncharacterized protein</fullName>
    </submittedName>
</protein>
<dbReference type="AlphaFoldDB" id="A0A371H065"/>
<feature type="compositionally biased region" description="Basic residues" evidence="1">
    <location>
        <begin position="8"/>
        <end position="17"/>
    </location>
</feature>
<sequence>MKPDPIRARRSPNKQKRSSLLLDRVRQLTPSTQEKYVSPQPQTTELKSLPERLKYAYLGNNQQFSVIIANNLNREQEEKLLKVLRRHKKALG</sequence>
<feature type="non-terminal residue" evidence="2">
    <location>
        <position position="1"/>
    </location>
</feature>
<accession>A0A371H065</accession>
<feature type="region of interest" description="Disordered" evidence="1">
    <location>
        <begin position="1"/>
        <end position="20"/>
    </location>
</feature>
<evidence type="ECO:0000256" key="1">
    <source>
        <dbReference type="SAM" id="MobiDB-lite"/>
    </source>
</evidence>
<keyword evidence="3" id="KW-1185">Reference proteome</keyword>
<dbReference type="OrthoDB" id="778454at2759"/>
<organism evidence="2 3">
    <name type="scientific">Mucuna pruriens</name>
    <name type="common">Velvet bean</name>
    <name type="synonym">Dolichos pruriens</name>
    <dbReference type="NCBI Taxonomy" id="157652"/>
    <lineage>
        <taxon>Eukaryota</taxon>
        <taxon>Viridiplantae</taxon>
        <taxon>Streptophyta</taxon>
        <taxon>Embryophyta</taxon>
        <taxon>Tracheophyta</taxon>
        <taxon>Spermatophyta</taxon>
        <taxon>Magnoliopsida</taxon>
        <taxon>eudicotyledons</taxon>
        <taxon>Gunneridae</taxon>
        <taxon>Pentapetalae</taxon>
        <taxon>rosids</taxon>
        <taxon>fabids</taxon>
        <taxon>Fabales</taxon>
        <taxon>Fabaceae</taxon>
        <taxon>Papilionoideae</taxon>
        <taxon>50 kb inversion clade</taxon>
        <taxon>NPAAA clade</taxon>
        <taxon>indigoferoid/millettioid clade</taxon>
        <taxon>Phaseoleae</taxon>
        <taxon>Mucuna</taxon>
    </lineage>
</organism>
<dbReference type="Proteomes" id="UP000257109">
    <property type="component" value="Unassembled WGS sequence"/>
</dbReference>
<name>A0A371H065_MUCPR</name>
<evidence type="ECO:0000313" key="2">
    <source>
        <dbReference type="EMBL" id="RDX96190.1"/>
    </source>
</evidence>